<dbReference type="Gene3D" id="1.10.540.10">
    <property type="entry name" value="Acyl-CoA dehydrogenase/oxidase, N-terminal domain"/>
    <property type="match status" value="1"/>
</dbReference>
<evidence type="ECO:0000256" key="2">
    <source>
        <dbReference type="ARBA" id="ARBA00009347"/>
    </source>
</evidence>
<evidence type="ECO:0000256" key="3">
    <source>
        <dbReference type="ARBA" id="ARBA00022630"/>
    </source>
</evidence>
<evidence type="ECO:0000313" key="9">
    <source>
        <dbReference type="EMBL" id="GAA3567878.1"/>
    </source>
</evidence>
<proteinExistence type="inferred from homology"/>
<dbReference type="InterPro" id="IPR037069">
    <property type="entry name" value="AcylCoA_DH/ox_N_sf"/>
</dbReference>
<dbReference type="InterPro" id="IPR013786">
    <property type="entry name" value="AcylCoA_DH/ox_N"/>
</dbReference>
<organism evidence="9 10">
    <name type="scientific">Amycolatopsis ultiminotia</name>
    <dbReference type="NCBI Taxonomy" id="543629"/>
    <lineage>
        <taxon>Bacteria</taxon>
        <taxon>Bacillati</taxon>
        <taxon>Actinomycetota</taxon>
        <taxon>Actinomycetes</taxon>
        <taxon>Pseudonocardiales</taxon>
        <taxon>Pseudonocardiaceae</taxon>
        <taxon>Amycolatopsis</taxon>
    </lineage>
</organism>
<keyword evidence="10" id="KW-1185">Reference proteome</keyword>
<dbReference type="PIRSF" id="PIRSF016578">
    <property type="entry name" value="HsaA"/>
    <property type="match status" value="1"/>
</dbReference>
<dbReference type="SUPFAM" id="SSF47203">
    <property type="entry name" value="Acyl-CoA dehydrogenase C-terminal domain-like"/>
    <property type="match status" value="1"/>
</dbReference>
<feature type="domain" description="Acyl-CoA oxidase/dehydrogenase middle" evidence="7">
    <location>
        <begin position="123"/>
        <end position="219"/>
    </location>
</feature>
<dbReference type="InterPro" id="IPR009100">
    <property type="entry name" value="AcylCoA_DH/oxidase_NM_dom_sf"/>
</dbReference>
<dbReference type="InterPro" id="IPR036250">
    <property type="entry name" value="AcylCo_DH-like_C"/>
</dbReference>
<dbReference type="InterPro" id="IPR046373">
    <property type="entry name" value="Acyl-CoA_Oxase/DH_mid-dom_sf"/>
</dbReference>
<reference evidence="10" key="1">
    <citation type="journal article" date="2019" name="Int. J. Syst. Evol. Microbiol.">
        <title>The Global Catalogue of Microorganisms (GCM) 10K type strain sequencing project: providing services to taxonomists for standard genome sequencing and annotation.</title>
        <authorList>
            <consortium name="The Broad Institute Genomics Platform"/>
            <consortium name="The Broad Institute Genome Sequencing Center for Infectious Disease"/>
            <person name="Wu L."/>
            <person name="Ma J."/>
        </authorList>
    </citation>
    <scope>NUCLEOTIDE SEQUENCE [LARGE SCALE GENOMIC DNA]</scope>
    <source>
        <strain evidence="10">JCM 16898</strain>
    </source>
</reference>
<keyword evidence="3 5" id="KW-0285">Flavoprotein</keyword>
<evidence type="ECO:0000256" key="5">
    <source>
        <dbReference type="RuleBase" id="RU362125"/>
    </source>
</evidence>
<accession>A0ABP6XJG2</accession>
<evidence type="ECO:0000256" key="4">
    <source>
        <dbReference type="ARBA" id="ARBA00022827"/>
    </source>
</evidence>
<keyword evidence="5" id="KW-0560">Oxidoreductase</keyword>
<dbReference type="InterPro" id="IPR009075">
    <property type="entry name" value="AcylCo_DH/oxidase_C"/>
</dbReference>
<dbReference type="EMBL" id="BAAAZN010000014">
    <property type="protein sequence ID" value="GAA3567878.1"/>
    <property type="molecule type" value="Genomic_DNA"/>
</dbReference>
<comment type="similarity">
    <text evidence="2 5">Belongs to the acyl-CoA dehydrogenase family.</text>
</comment>
<dbReference type="Pfam" id="PF00441">
    <property type="entry name" value="Acyl-CoA_dh_1"/>
    <property type="match status" value="1"/>
</dbReference>
<evidence type="ECO:0000259" key="7">
    <source>
        <dbReference type="Pfam" id="PF02770"/>
    </source>
</evidence>
<evidence type="ECO:0000259" key="8">
    <source>
        <dbReference type="Pfam" id="PF02771"/>
    </source>
</evidence>
<dbReference type="Pfam" id="PF02770">
    <property type="entry name" value="Acyl-CoA_dh_M"/>
    <property type="match status" value="1"/>
</dbReference>
<keyword evidence="4 5" id="KW-0274">FAD</keyword>
<feature type="domain" description="Acyl-CoA dehydrogenase/oxidase C-terminal" evidence="6">
    <location>
        <begin position="235"/>
        <end position="379"/>
    </location>
</feature>
<dbReference type="RefSeq" id="WP_344865757.1">
    <property type="nucleotide sequence ID" value="NZ_BAAAZN010000014.1"/>
</dbReference>
<sequence length="385" mass="42214">MRRTIIGEDHQQFRGVVDYFIRTRVLPVYDEWEARGEVPRQLYRDLGESGILGVNLPEEFGGAGQNDYVYNVVVQEAAAKHNVTLGTLRTHLDVVLPYFTHFCGPEQRARWFPGLVSGDLFTAIALSEPDTGSDLAGVATSARRVAGGFTLTGAKTFITGGMHAELVVVLARTSKEPDRRDGLTLFVVEDGMAGFAKGRKLDKLGLRVQDTVELSFTDVFVPEANVLGEVGRAFPMLTRNLAQERVAISVGAVAQAEAAIELTVRYVRDRRVFGRSLGSFQNTKFALAEARAETLAARTMLDTAIAELRDGVLDPVDAAAVKLYCTEVQGRTVDKCLQLFGGYGYMTEYPIARLFADARVTRIYAGTSEVMKTIVSKSMGLDKRT</sequence>
<dbReference type="Pfam" id="PF02771">
    <property type="entry name" value="Acyl-CoA_dh_N"/>
    <property type="match status" value="1"/>
</dbReference>
<dbReference type="Gene3D" id="2.40.110.10">
    <property type="entry name" value="Butyryl-CoA Dehydrogenase, subunit A, domain 2"/>
    <property type="match status" value="1"/>
</dbReference>
<protein>
    <submittedName>
        <fullName evidence="9">Acyl-CoA dehydrogenase family protein</fullName>
    </submittedName>
</protein>
<evidence type="ECO:0000259" key="6">
    <source>
        <dbReference type="Pfam" id="PF00441"/>
    </source>
</evidence>
<dbReference type="InterPro" id="IPR006089">
    <property type="entry name" value="Acyl-CoA_DH_CS"/>
</dbReference>
<dbReference type="PANTHER" id="PTHR43884">
    <property type="entry name" value="ACYL-COA DEHYDROGENASE"/>
    <property type="match status" value="1"/>
</dbReference>
<dbReference type="PROSITE" id="PS00073">
    <property type="entry name" value="ACYL_COA_DH_2"/>
    <property type="match status" value="1"/>
</dbReference>
<comment type="cofactor">
    <cofactor evidence="1 5">
        <name>FAD</name>
        <dbReference type="ChEBI" id="CHEBI:57692"/>
    </cofactor>
</comment>
<feature type="domain" description="Acyl-CoA dehydrogenase/oxidase N-terminal" evidence="8">
    <location>
        <begin position="8"/>
        <end position="119"/>
    </location>
</feature>
<name>A0ABP6XJG2_9PSEU</name>
<evidence type="ECO:0000256" key="1">
    <source>
        <dbReference type="ARBA" id="ARBA00001974"/>
    </source>
</evidence>
<dbReference type="Gene3D" id="1.20.140.10">
    <property type="entry name" value="Butyryl-CoA Dehydrogenase, subunit A, domain 3"/>
    <property type="match status" value="1"/>
</dbReference>
<gene>
    <name evidence="9" type="ORF">GCM10022222_59750</name>
</gene>
<dbReference type="InterPro" id="IPR006091">
    <property type="entry name" value="Acyl-CoA_Oxase/DH_mid-dom"/>
</dbReference>
<dbReference type="PANTHER" id="PTHR43884:SF12">
    <property type="entry name" value="ISOVALERYL-COA DEHYDROGENASE, MITOCHONDRIAL-RELATED"/>
    <property type="match status" value="1"/>
</dbReference>
<evidence type="ECO:0000313" key="10">
    <source>
        <dbReference type="Proteomes" id="UP001500689"/>
    </source>
</evidence>
<comment type="caution">
    <text evidence="9">The sequence shown here is derived from an EMBL/GenBank/DDBJ whole genome shotgun (WGS) entry which is preliminary data.</text>
</comment>
<dbReference type="SUPFAM" id="SSF56645">
    <property type="entry name" value="Acyl-CoA dehydrogenase NM domain-like"/>
    <property type="match status" value="1"/>
</dbReference>
<dbReference type="Proteomes" id="UP001500689">
    <property type="component" value="Unassembled WGS sequence"/>
</dbReference>